<dbReference type="InterPro" id="IPR015655">
    <property type="entry name" value="PP2C"/>
</dbReference>
<evidence type="ECO:0000256" key="3">
    <source>
        <dbReference type="ARBA" id="ARBA00022912"/>
    </source>
</evidence>
<dbReference type="CDD" id="cd00143">
    <property type="entry name" value="PP2Cc"/>
    <property type="match status" value="1"/>
</dbReference>
<dbReference type="InterPro" id="IPR036457">
    <property type="entry name" value="PPM-type-like_dom_sf"/>
</dbReference>
<dbReference type="WBParaSite" id="PSU_v2.g11856.t1">
    <property type="protein sequence ID" value="PSU_v2.g11856.t1"/>
    <property type="gene ID" value="PSU_v2.g11856"/>
</dbReference>
<dbReference type="Gene3D" id="3.60.40.10">
    <property type="entry name" value="PPM-type phosphatase domain"/>
    <property type="match status" value="1"/>
</dbReference>
<comment type="similarity">
    <text evidence="4">Belongs to the PP2C family.</text>
</comment>
<name>A0A914Y222_9BILA</name>
<keyword evidence="1" id="KW-0479">Metal-binding</keyword>
<keyword evidence="3 4" id="KW-0904">Protein phosphatase</keyword>
<dbReference type="Pfam" id="PF00481">
    <property type="entry name" value="PP2C"/>
    <property type="match status" value="1"/>
</dbReference>
<dbReference type="AlphaFoldDB" id="A0A914Y222"/>
<dbReference type="InterPro" id="IPR000222">
    <property type="entry name" value="PP2C_BS"/>
</dbReference>
<dbReference type="GO" id="GO:0004722">
    <property type="term" value="F:protein serine/threonine phosphatase activity"/>
    <property type="evidence" value="ECO:0007669"/>
    <property type="project" value="InterPro"/>
</dbReference>
<dbReference type="SMART" id="SM00332">
    <property type="entry name" value="PP2Cc"/>
    <property type="match status" value="1"/>
</dbReference>
<accession>A0A914Y222</accession>
<sequence length="299" mass="33428">MSHHHSQFVEVGFRDLDQSKDKFWHLEHQWFSFSAHQGAREYMEDRMHCLCDPDSNFSVFSIFDGHGGEYVADYLEKNYSSTVRQRILKNAAHTHGDEYAHAVKKAIAFTIHEIDTHIAEKNPAKTADAGSTLCSAVIQNNKYLTIANVGDSRAVACDSQGNCITLTRDHKPSDLKEKQRIEDAGGVILQYKNDVERVQGILAMTRSVGDATLKPNEVVISDPDVKTYDLSKQQFRYIILASDGLFDVVSNEEVIQMANSYIQIHGVSALSKVANILCTEALRRGSLDNVSVLVLKLVL</sequence>
<evidence type="ECO:0000256" key="2">
    <source>
        <dbReference type="ARBA" id="ARBA00022801"/>
    </source>
</evidence>
<evidence type="ECO:0000256" key="1">
    <source>
        <dbReference type="ARBA" id="ARBA00022723"/>
    </source>
</evidence>
<evidence type="ECO:0000313" key="6">
    <source>
        <dbReference type="Proteomes" id="UP000887577"/>
    </source>
</evidence>
<protein>
    <submittedName>
        <fullName evidence="7">PPM-type phosphatase domain-containing protein</fullName>
    </submittedName>
</protein>
<dbReference type="SUPFAM" id="SSF81606">
    <property type="entry name" value="PP2C-like"/>
    <property type="match status" value="1"/>
</dbReference>
<reference evidence="7" key="1">
    <citation type="submission" date="2022-11" db="UniProtKB">
        <authorList>
            <consortium name="WormBaseParasite"/>
        </authorList>
    </citation>
    <scope>IDENTIFICATION</scope>
</reference>
<feature type="domain" description="PPM-type phosphatase" evidence="5">
    <location>
        <begin position="30"/>
        <end position="297"/>
    </location>
</feature>
<dbReference type="PROSITE" id="PS01032">
    <property type="entry name" value="PPM_1"/>
    <property type="match status" value="1"/>
</dbReference>
<dbReference type="Proteomes" id="UP000887577">
    <property type="component" value="Unplaced"/>
</dbReference>
<dbReference type="GO" id="GO:0046872">
    <property type="term" value="F:metal ion binding"/>
    <property type="evidence" value="ECO:0007669"/>
    <property type="project" value="UniProtKB-KW"/>
</dbReference>
<keyword evidence="6" id="KW-1185">Reference proteome</keyword>
<evidence type="ECO:0000313" key="7">
    <source>
        <dbReference type="WBParaSite" id="PSU_v2.g11856.t1"/>
    </source>
</evidence>
<evidence type="ECO:0000256" key="4">
    <source>
        <dbReference type="RuleBase" id="RU003465"/>
    </source>
</evidence>
<evidence type="ECO:0000259" key="5">
    <source>
        <dbReference type="PROSITE" id="PS51746"/>
    </source>
</evidence>
<dbReference type="PANTHER" id="PTHR47992">
    <property type="entry name" value="PROTEIN PHOSPHATASE"/>
    <property type="match status" value="1"/>
</dbReference>
<dbReference type="InterPro" id="IPR001932">
    <property type="entry name" value="PPM-type_phosphatase-like_dom"/>
</dbReference>
<dbReference type="PROSITE" id="PS51746">
    <property type="entry name" value="PPM_2"/>
    <property type="match status" value="1"/>
</dbReference>
<keyword evidence="2 4" id="KW-0378">Hydrolase</keyword>
<organism evidence="6 7">
    <name type="scientific">Panagrolaimus superbus</name>
    <dbReference type="NCBI Taxonomy" id="310955"/>
    <lineage>
        <taxon>Eukaryota</taxon>
        <taxon>Metazoa</taxon>
        <taxon>Ecdysozoa</taxon>
        <taxon>Nematoda</taxon>
        <taxon>Chromadorea</taxon>
        <taxon>Rhabditida</taxon>
        <taxon>Tylenchina</taxon>
        <taxon>Panagrolaimomorpha</taxon>
        <taxon>Panagrolaimoidea</taxon>
        <taxon>Panagrolaimidae</taxon>
        <taxon>Panagrolaimus</taxon>
    </lineage>
</organism>
<proteinExistence type="inferred from homology"/>